<comment type="caution">
    <text evidence="2">The sequence shown here is derived from an EMBL/GenBank/DDBJ whole genome shotgun (WGS) entry which is preliminary data.</text>
</comment>
<sequence length="225" mass="26032">MKTFFKFLAITSSVFVYSQQTQQVNQGMGYEFFPTKSVTSNGKTLKYEDIIGTPYADTDFKMAKLADNYEEVPVRYNSYKDEVEFKKGENIQIVPKQKELSRITIKKPLQTIVNLETNDNLQGYFFELVSGKIALYKKEKTIFKDEALAINSYASSKPAEFIKQNPVYYISIGNQFIKKPKNQKEIIEALPNLKNQINAFIKENKIKLNKEEDLIKLVNFLNQQS</sequence>
<dbReference type="EMBL" id="UAVR01000005">
    <property type="protein sequence ID" value="SQA87772.1"/>
    <property type="molecule type" value="Genomic_DNA"/>
</dbReference>
<dbReference type="Proteomes" id="UP000190669">
    <property type="component" value="Unassembled WGS sequence"/>
</dbReference>
<gene>
    <name evidence="2" type="ORF">NCTC11212_00643</name>
    <name evidence="1" type="ORF">SAMN05421800_101496</name>
</gene>
<evidence type="ECO:0000313" key="4">
    <source>
        <dbReference type="Proteomes" id="UP000251937"/>
    </source>
</evidence>
<dbReference type="Proteomes" id="UP000251937">
    <property type="component" value="Unassembled WGS sequence"/>
</dbReference>
<accession>A0AAX2IH65</accession>
<organism evidence="2 4">
    <name type="scientific">Chryseobacterium balustinum</name>
    <dbReference type="NCBI Taxonomy" id="246"/>
    <lineage>
        <taxon>Bacteria</taxon>
        <taxon>Pseudomonadati</taxon>
        <taxon>Bacteroidota</taxon>
        <taxon>Flavobacteriia</taxon>
        <taxon>Flavobacteriales</taxon>
        <taxon>Weeksellaceae</taxon>
        <taxon>Chryseobacterium group</taxon>
        <taxon>Chryseobacterium</taxon>
    </lineage>
</organism>
<name>A0AAX2IH65_9FLAO</name>
<dbReference type="EMBL" id="FUZE01000001">
    <property type="protein sequence ID" value="SKB40892.1"/>
    <property type="molecule type" value="Genomic_DNA"/>
</dbReference>
<evidence type="ECO:0000313" key="1">
    <source>
        <dbReference type="EMBL" id="SKB40892.1"/>
    </source>
</evidence>
<dbReference type="RefSeq" id="WP_079463735.1">
    <property type="nucleotide sequence ID" value="NZ_CP033934.1"/>
</dbReference>
<protein>
    <submittedName>
        <fullName evidence="2">Uncharacterized protein</fullName>
    </submittedName>
</protein>
<dbReference type="AlphaFoldDB" id="A0AAX2IH65"/>
<proteinExistence type="predicted"/>
<keyword evidence="3" id="KW-1185">Reference proteome</keyword>
<reference evidence="2 4" key="2">
    <citation type="submission" date="2018-06" db="EMBL/GenBank/DDBJ databases">
        <authorList>
            <consortium name="Pathogen Informatics"/>
            <person name="Doyle S."/>
        </authorList>
    </citation>
    <scope>NUCLEOTIDE SEQUENCE [LARGE SCALE GENOMIC DNA]</scope>
    <source>
        <strain evidence="2 4">NCTC11212</strain>
    </source>
</reference>
<dbReference type="KEGG" id="cbp:EB354_18335"/>
<evidence type="ECO:0000313" key="3">
    <source>
        <dbReference type="Proteomes" id="UP000190669"/>
    </source>
</evidence>
<reference evidence="1 3" key="1">
    <citation type="submission" date="2017-02" db="EMBL/GenBank/DDBJ databases">
        <authorList>
            <person name="Varghese N."/>
            <person name="Submissions S."/>
        </authorList>
    </citation>
    <scope>NUCLEOTIDE SEQUENCE [LARGE SCALE GENOMIC DNA]</scope>
    <source>
        <strain evidence="1 3">DSM 16775</strain>
    </source>
</reference>
<evidence type="ECO:0000313" key="2">
    <source>
        <dbReference type="EMBL" id="SQA87772.1"/>
    </source>
</evidence>